<comment type="caution">
    <text evidence="1">The sequence shown here is derived from an EMBL/GenBank/DDBJ whole genome shotgun (WGS) entry which is preliminary data.</text>
</comment>
<name>A0A1B9C076_9PROT</name>
<dbReference type="SUPFAM" id="SSF143602">
    <property type="entry name" value="STIV B116-like"/>
    <property type="match status" value="1"/>
</dbReference>
<dbReference type="AlphaFoldDB" id="A0A1B9C076"/>
<dbReference type="Gene3D" id="3.40.50.11170">
    <property type="entry name" value="Uncharacterised protein PF08960, DUF1874"/>
    <property type="match status" value="1"/>
</dbReference>
<dbReference type="InterPro" id="IPR015055">
    <property type="entry name" value="STIV_B116-like"/>
</dbReference>
<evidence type="ECO:0000313" key="1">
    <source>
        <dbReference type="EMBL" id="OCB03341.1"/>
    </source>
</evidence>
<dbReference type="RefSeq" id="WP_065412931.1">
    <property type="nucleotide sequence ID" value="NZ_MASQ01000070.1"/>
</dbReference>
<organism evidence="1 2">
    <name type="scientific">Acidithiobacillus ferrivorans</name>
    <dbReference type="NCBI Taxonomy" id="160808"/>
    <lineage>
        <taxon>Bacteria</taxon>
        <taxon>Pseudomonadati</taxon>
        <taxon>Pseudomonadota</taxon>
        <taxon>Acidithiobacillia</taxon>
        <taxon>Acidithiobacillales</taxon>
        <taxon>Acidithiobacillaceae</taxon>
        <taxon>Acidithiobacillus</taxon>
    </lineage>
</organism>
<evidence type="ECO:0008006" key="3">
    <source>
        <dbReference type="Google" id="ProtNLM"/>
    </source>
</evidence>
<accession>A0A1B9C076</accession>
<sequence length="107" mass="12192">MKFYLLNSPVLTDYGVWHYRGPIRLTEARLFMRQNAVESAIGHASTAQYLSGILDTPVEVRRHAIRMMRGDQALVFRILERPAEGAVLDLLALSSMRSEFGILERTE</sequence>
<reference evidence="1 2" key="1">
    <citation type="submission" date="2016-07" db="EMBL/GenBank/DDBJ databases">
        <title>Draft genome of a psychrotolerant acidophile Acidithiobacillus ferrivorans strain YL15.</title>
        <authorList>
            <person name="Peng T."/>
            <person name="Ma L."/>
            <person name="Nan M."/>
            <person name="An N."/>
            <person name="Wang M."/>
            <person name="Qiu G."/>
            <person name="Zeng W."/>
        </authorList>
    </citation>
    <scope>NUCLEOTIDE SEQUENCE [LARGE SCALE GENOMIC DNA]</scope>
    <source>
        <strain evidence="1 2">YL15</strain>
    </source>
</reference>
<protein>
    <recommendedName>
        <fullName evidence="3">DUF1874 domain-containing protein</fullName>
    </recommendedName>
</protein>
<dbReference type="InterPro" id="IPR037236">
    <property type="entry name" value="STIV_B116-like_sf"/>
</dbReference>
<proteinExistence type="predicted"/>
<evidence type="ECO:0000313" key="2">
    <source>
        <dbReference type="Proteomes" id="UP000093129"/>
    </source>
</evidence>
<dbReference type="Proteomes" id="UP000093129">
    <property type="component" value="Unassembled WGS sequence"/>
</dbReference>
<gene>
    <name evidence="1" type="ORF">BBC27_08300</name>
</gene>
<dbReference type="EMBL" id="MASQ01000070">
    <property type="protein sequence ID" value="OCB03341.1"/>
    <property type="molecule type" value="Genomic_DNA"/>
</dbReference>
<dbReference type="Pfam" id="PF08960">
    <property type="entry name" value="STIV_B116-like"/>
    <property type="match status" value="1"/>
</dbReference>